<dbReference type="SMART" id="SM00220">
    <property type="entry name" value="S_TKc"/>
    <property type="match status" value="1"/>
</dbReference>
<proteinExistence type="predicted"/>
<evidence type="ECO:0000256" key="3">
    <source>
        <dbReference type="ARBA" id="ARBA00022741"/>
    </source>
</evidence>
<dbReference type="Gene3D" id="1.10.510.10">
    <property type="entry name" value="Transferase(Phosphotransferase) domain 1"/>
    <property type="match status" value="1"/>
</dbReference>
<keyword evidence="8" id="KW-1185">Reference proteome</keyword>
<dbReference type="CDD" id="cd14014">
    <property type="entry name" value="STKc_PknB_like"/>
    <property type="match status" value="1"/>
</dbReference>
<dbReference type="InterPro" id="IPR008271">
    <property type="entry name" value="Ser/Thr_kinase_AS"/>
</dbReference>
<dbReference type="PANTHER" id="PTHR24350">
    <property type="entry name" value="SERINE/THREONINE-PROTEIN KINASE IAL-RELATED"/>
    <property type="match status" value="1"/>
</dbReference>
<keyword evidence="4 7" id="KW-0418">Kinase</keyword>
<keyword evidence="3" id="KW-0547">Nucleotide-binding</keyword>
<dbReference type="EMBL" id="RAWE01000059">
    <property type="protein sequence ID" value="RKH02096.1"/>
    <property type="molecule type" value="Genomic_DNA"/>
</dbReference>
<dbReference type="Proteomes" id="UP000268313">
    <property type="component" value="Unassembled WGS sequence"/>
</dbReference>
<dbReference type="PIRSF" id="PIRSF000654">
    <property type="entry name" value="Integrin-linked_kinase"/>
    <property type="match status" value="1"/>
</dbReference>
<keyword evidence="1 7" id="KW-0723">Serine/threonine-protein kinase</keyword>
<reference evidence="8" key="1">
    <citation type="submission" date="2018-09" db="EMBL/GenBank/DDBJ databases">
        <authorList>
            <person name="Livingstone P.G."/>
            <person name="Whitworth D.E."/>
        </authorList>
    </citation>
    <scope>NUCLEOTIDE SEQUENCE [LARGE SCALE GENOMIC DNA]</scope>
    <source>
        <strain evidence="8">CA043D</strain>
    </source>
</reference>
<sequence>MLPSGTQVDAYVLERRVALGATSEVYAARHPVRHEAVAVKVLSTRWCGHPEVVARFLNEAQSLLELRHPHLVRAMASGVLPNGQQPFLVLEWLPLDLHQWLPLVGGRLSAEDSARIVGQLASVLAMLHARGLIHRDLKPANILMVRDGASAPEVKLADLGLAKHGETARPMARHVSTAGSAVLGTWDYMAPEQWTHSKQVGVEVDIYALGILWFQLLVGRLPFQGDDEQSLMVRHVMQLPPLVLLEGLAPDAQRTFLGRMLDKVASKRPSLMELQALLASSGAFPREAG</sequence>
<protein>
    <submittedName>
        <fullName evidence="7">Serine/threonine protein kinase</fullName>
    </submittedName>
</protein>
<dbReference type="OrthoDB" id="9801841at2"/>
<dbReference type="InterPro" id="IPR000719">
    <property type="entry name" value="Prot_kinase_dom"/>
</dbReference>
<evidence type="ECO:0000313" key="7">
    <source>
        <dbReference type="EMBL" id="RKH02096.1"/>
    </source>
</evidence>
<dbReference type="InterPro" id="IPR030616">
    <property type="entry name" value="Aur-like"/>
</dbReference>
<evidence type="ECO:0000256" key="5">
    <source>
        <dbReference type="ARBA" id="ARBA00022840"/>
    </source>
</evidence>
<evidence type="ECO:0000256" key="2">
    <source>
        <dbReference type="ARBA" id="ARBA00022679"/>
    </source>
</evidence>
<evidence type="ECO:0000256" key="4">
    <source>
        <dbReference type="ARBA" id="ARBA00022777"/>
    </source>
</evidence>
<dbReference type="Gene3D" id="3.30.200.20">
    <property type="entry name" value="Phosphorylase Kinase, domain 1"/>
    <property type="match status" value="1"/>
</dbReference>
<keyword evidence="5" id="KW-0067">ATP-binding</keyword>
<evidence type="ECO:0000259" key="6">
    <source>
        <dbReference type="PROSITE" id="PS50011"/>
    </source>
</evidence>
<accession>A0A3A8K3K1</accession>
<evidence type="ECO:0000313" key="8">
    <source>
        <dbReference type="Proteomes" id="UP000268313"/>
    </source>
</evidence>
<feature type="domain" description="Protein kinase" evidence="6">
    <location>
        <begin position="11"/>
        <end position="278"/>
    </location>
</feature>
<gene>
    <name evidence="7" type="ORF">D7X32_17950</name>
</gene>
<keyword evidence="2" id="KW-0808">Transferase</keyword>
<dbReference type="GO" id="GO:0005524">
    <property type="term" value="F:ATP binding"/>
    <property type="evidence" value="ECO:0007669"/>
    <property type="project" value="UniProtKB-KW"/>
</dbReference>
<dbReference type="InterPro" id="IPR011009">
    <property type="entry name" value="Kinase-like_dom_sf"/>
</dbReference>
<organism evidence="7 8">
    <name type="scientific">Corallococcus carmarthensis</name>
    <dbReference type="NCBI Taxonomy" id="2316728"/>
    <lineage>
        <taxon>Bacteria</taxon>
        <taxon>Pseudomonadati</taxon>
        <taxon>Myxococcota</taxon>
        <taxon>Myxococcia</taxon>
        <taxon>Myxococcales</taxon>
        <taxon>Cystobacterineae</taxon>
        <taxon>Myxococcaceae</taxon>
        <taxon>Corallococcus</taxon>
    </lineage>
</organism>
<dbReference type="GO" id="GO:0004674">
    <property type="term" value="F:protein serine/threonine kinase activity"/>
    <property type="evidence" value="ECO:0007669"/>
    <property type="project" value="UniProtKB-KW"/>
</dbReference>
<comment type="caution">
    <text evidence="7">The sequence shown here is derived from an EMBL/GenBank/DDBJ whole genome shotgun (WGS) entry which is preliminary data.</text>
</comment>
<dbReference type="Pfam" id="PF00069">
    <property type="entry name" value="Pkinase"/>
    <property type="match status" value="1"/>
</dbReference>
<dbReference type="SUPFAM" id="SSF56112">
    <property type="entry name" value="Protein kinase-like (PK-like)"/>
    <property type="match status" value="1"/>
</dbReference>
<dbReference type="PROSITE" id="PS50011">
    <property type="entry name" value="PROTEIN_KINASE_DOM"/>
    <property type="match status" value="1"/>
</dbReference>
<dbReference type="RefSeq" id="WP_120603775.1">
    <property type="nucleotide sequence ID" value="NZ_RAWE01000059.1"/>
</dbReference>
<name>A0A3A8K3K1_9BACT</name>
<dbReference type="PROSITE" id="PS00108">
    <property type="entry name" value="PROTEIN_KINASE_ST"/>
    <property type="match status" value="1"/>
</dbReference>
<dbReference type="AlphaFoldDB" id="A0A3A8K3K1"/>
<evidence type="ECO:0000256" key="1">
    <source>
        <dbReference type="ARBA" id="ARBA00022527"/>
    </source>
</evidence>